<reference evidence="9 10" key="1">
    <citation type="submission" date="2021-01" db="EMBL/GenBank/DDBJ databases">
        <title>Identification and Characterization of Corynebacterium sp.</title>
        <authorList>
            <person name="Luo Q."/>
            <person name="Qu P."/>
            <person name="Chen Q."/>
        </authorList>
    </citation>
    <scope>NUCLEOTIDE SEQUENCE [LARGE SCALE GENOMIC DNA]</scope>
    <source>
        <strain evidence="9 10">MC-18</strain>
    </source>
</reference>
<keyword evidence="3 7" id="KW-0812">Transmembrane</keyword>
<keyword evidence="6 7" id="KW-0472">Membrane</keyword>
<keyword evidence="5 7" id="KW-1133">Transmembrane helix</keyword>
<dbReference type="GO" id="GO:0016020">
    <property type="term" value="C:membrane"/>
    <property type="evidence" value="ECO:0007669"/>
    <property type="project" value="UniProtKB-SubCell"/>
</dbReference>
<gene>
    <name evidence="9" type="ORF">JMN37_05040</name>
</gene>
<dbReference type="RefSeq" id="WP_252931223.1">
    <property type="nucleotide sequence ID" value="NZ_JAEUWV010000004.1"/>
</dbReference>
<dbReference type="InterPro" id="IPR022764">
    <property type="entry name" value="Peptidase_S54_rhomboid_dom"/>
</dbReference>
<evidence type="ECO:0000256" key="1">
    <source>
        <dbReference type="ARBA" id="ARBA00004141"/>
    </source>
</evidence>
<name>A0AAW5HX47_9CORY</name>
<evidence type="ECO:0000256" key="7">
    <source>
        <dbReference type="SAM" id="Phobius"/>
    </source>
</evidence>
<evidence type="ECO:0000259" key="8">
    <source>
        <dbReference type="Pfam" id="PF01694"/>
    </source>
</evidence>
<comment type="subcellular location">
    <subcellularLocation>
        <location evidence="1">Membrane</location>
        <topology evidence="1">Multi-pass membrane protein</topology>
    </subcellularLocation>
</comment>
<keyword evidence="10" id="KW-1185">Reference proteome</keyword>
<dbReference type="AlphaFoldDB" id="A0AAW5HX47"/>
<comment type="caution">
    <text evidence="9">The sequence shown here is derived from an EMBL/GenBank/DDBJ whole genome shotgun (WGS) entry which is preliminary data.</text>
</comment>
<dbReference type="Pfam" id="PF01694">
    <property type="entry name" value="Rhomboid"/>
    <property type="match status" value="1"/>
</dbReference>
<organism evidence="9 10">
    <name type="scientific">Corynebacterium lipophilum</name>
    <dbReference type="NCBI Taxonomy" id="2804918"/>
    <lineage>
        <taxon>Bacteria</taxon>
        <taxon>Bacillati</taxon>
        <taxon>Actinomycetota</taxon>
        <taxon>Actinomycetes</taxon>
        <taxon>Mycobacteriales</taxon>
        <taxon>Corynebacteriaceae</taxon>
        <taxon>Corynebacterium</taxon>
    </lineage>
</organism>
<evidence type="ECO:0000256" key="5">
    <source>
        <dbReference type="ARBA" id="ARBA00022989"/>
    </source>
</evidence>
<proteinExistence type="inferred from homology"/>
<sequence length="218" mass="22648">MQFVRSLFRGAPATAFITLVCLGVFVITALQSHSISNVVWGSSLAENMVLFGPFIDAPSATLRTLLAGFLHVDISHVAVNMITLALLGPQLERRLGTGPYSLLYVAGVLGSSASVLEWNYDVPTAGASGALYMLMGVLLALSMRQKVNVRAPLALVGANLAYSVLSPGISLWGHLGGLVVGLLAGWPVTSVKKRVRWLASALAAVAAVAAVALVIGVA</sequence>
<feature type="transmembrane region" description="Helical" evidence="7">
    <location>
        <begin position="195"/>
        <end position="217"/>
    </location>
</feature>
<feature type="transmembrane region" description="Helical" evidence="7">
    <location>
        <begin position="65"/>
        <end position="87"/>
    </location>
</feature>
<comment type="similarity">
    <text evidence="2">Belongs to the peptidase S54 family.</text>
</comment>
<keyword evidence="9" id="KW-0645">Protease</keyword>
<dbReference type="PANTHER" id="PTHR43731">
    <property type="entry name" value="RHOMBOID PROTEASE"/>
    <property type="match status" value="1"/>
</dbReference>
<feature type="transmembrane region" description="Helical" evidence="7">
    <location>
        <begin position="99"/>
        <end position="116"/>
    </location>
</feature>
<dbReference type="Gene3D" id="1.20.1540.10">
    <property type="entry name" value="Rhomboid-like"/>
    <property type="match status" value="1"/>
</dbReference>
<evidence type="ECO:0000256" key="6">
    <source>
        <dbReference type="ARBA" id="ARBA00023136"/>
    </source>
</evidence>
<feature type="transmembrane region" description="Helical" evidence="7">
    <location>
        <begin position="153"/>
        <end position="175"/>
    </location>
</feature>
<evidence type="ECO:0000256" key="2">
    <source>
        <dbReference type="ARBA" id="ARBA00009045"/>
    </source>
</evidence>
<dbReference type="GO" id="GO:0004252">
    <property type="term" value="F:serine-type endopeptidase activity"/>
    <property type="evidence" value="ECO:0007669"/>
    <property type="project" value="InterPro"/>
</dbReference>
<dbReference type="InterPro" id="IPR035952">
    <property type="entry name" value="Rhomboid-like_sf"/>
</dbReference>
<dbReference type="GO" id="GO:0006508">
    <property type="term" value="P:proteolysis"/>
    <property type="evidence" value="ECO:0007669"/>
    <property type="project" value="UniProtKB-KW"/>
</dbReference>
<evidence type="ECO:0000256" key="3">
    <source>
        <dbReference type="ARBA" id="ARBA00022692"/>
    </source>
</evidence>
<evidence type="ECO:0000256" key="4">
    <source>
        <dbReference type="ARBA" id="ARBA00022801"/>
    </source>
</evidence>
<feature type="domain" description="Peptidase S54 rhomboid" evidence="8">
    <location>
        <begin position="62"/>
        <end position="188"/>
    </location>
</feature>
<evidence type="ECO:0000313" key="9">
    <source>
        <dbReference type="EMBL" id="MCO6394346.1"/>
    </source>
</evidence>
<feature type="transmembrane region" description="Helical" evidence="7">
    <location>
        <begin position="122"/>
        <end position="141"/>
    </location>
</feature>
<accession>A0AAW5HX47</accession>
<evidence type="ECO:0000313" key="10">
    <source>
        <dbReference type="Proteomes" id="UP001205920"/>
    </source>
</evidence>
<protein>
    <submittedName>
        <fullName evidence="9">Rhomboid family intramembrane serine protease</fullName>
    </submittedName>
</protein>
<dbReference type="SUPFAM" id="SSF144091">
    <property type="entry name" value="Rhomboid-like"/>
    <property type="match status" value="1"/>
</dbReference>
<dbReference type="EMBL" id="JAEUWV010000004">
    <property type="protein sequence ID" value="MCO6394346.1"/>
    <property type="molecule type" value="Genomic_DNA"/>
</dbReference>
<keyword evidence="4" id="KW-0378">Hydrolase</keyword>
<dbReference type="InterPro" id="IPR050925">
    <property type="entry name" value="Rhomboid_protease_S54"/>
</dbReference>
<dbReference type="Proteomes" id="UP001205920">
    <property type="component" value="Unassembled WGS sequence"/>
</dbReference>
<dbReference type="PANTHER" id="PTHR43731:SF14">
    <property type="entry name" value="PRESENILIN-ASSOCIATED RHOMBOID-LIKE PROTEIN, MITOCHONDRIAL"/>
    <property type="match status" value="1"/>
</dbReference>